<dbReference type="EnsemblBacteria" id="CAC11957">
    <property type="protein sequence ID" value="CAC11957"/>
    <property type="gene ID" value="CAC11957"/>
</dbReference>
<dbReference type="REBASE" id="1810">
    <property type="entry name" value="ThaI"/>
</dbReference>
<dbReference type="EMBL" id="AL445065">
    <property type="protein sequence ID" value="CAC11957.1"/>
    <property type="molecule type" value="Genomic_DNA"/>
</dbReference>
<dbReference type="Proteomes" id="UP000001024">
    <property type="component" value="Chromosome"/>
</dbReference>
<dbReference type="PDB" id="3NDH">
    <property type="method" value="X-ray"/>
    <property type="resolution" value="1.30 A"/>
    <property type="chains" value="A/B=2-216"/>
</dbReference>
<name>Q9HJY3_THEAC</name>
<dbReference type="InParanoid" id="Q9HJY3"/>
<dbReference type="SMR" id="Q9HJY3"/>
<dbReference type="EvolutionaryTrace" id="Q9HJY3"/>
<accession>Q9HJY3</accession>
<dbReference type="eggNOG" id="arCOG06960">
    <property type="taxonomic scope" value="Archaea"/>
</dbReference>
<dbReference type="Gene3D" id="3.40.600.30">
    <property type="match status" value="1"/>
</dbReference>
<evidence type="ECO:0007829" key="3">
    <source>
        <dbReference type="PDB" id="3NDH"/>
    </source>
</evidence>
<dbReference type="KEGG" id="tac:Ta0828"/>
<organism evidence="1 2">
    <name type="scientific">Thermoplasma acidophilum (strain ATCC 25905 / DSM 1728 / JCM 9062 / NBRC 15155 / AMRC-C165)</name>
    <dbReference type="NCBI Taxonomy" id="273075"/>
    <lineage>
        <taxon>Archaea</taxon>
        <taxon>Methanobacteriati</taxon>
        <taxon>Thermoplasmatota</taxon>
        <taxon>Thermoplasmata</taxon>
        <taxon>Thermoplasmatales</taxon>
        <taxon>Thermoplasmataceae</taxon>
        <taxon>Thermoplasma</taxon>
    </lineage>
</organism>
<keyword evidence="3" id="KW-0002">3D-structure</keyword>
<evidence type="ECO:0000313" key="1">
    <source>
        <dbReference type="EMBL" id="CAC11957.1"/>
    </source>
</evidence>
<proteinExistence type="evidence at protein level"/>
<protein>
    <recommendedName>
        <fullName evidence="4">Type II restriction endonuclease subunit R</fullName>
    </recommendedName>
</protein>
<dbReference type="CDD" id="cd22361">
    <property type="entry name" value="ThaI-like"/>
    <property type="match status" value="1"/>
</dbReference>
<evidence type="ECO:0008006" key="4">
    <source>
        <dbReference type="Google" id="ProtNLM"/>
    </source>
</evidence>
<dbReference type="PDBsum" id="3NDH"/>
<keyword evidence="2" id="KW-1185">Reference proteome</keyword>
<dbReference type="AlphaFoldDB" id="Q9HJY3"/>
<reference evidence="1 2" key="1">
    <citation type="journal article" date="2000" name="Nature">
        <title>The genome sequence of the thermoacidophilic scavenger Thermoplasma acidophilum.</title>
        <authorList>
            <person name="Ruepp A."/>
            <person name="Graml W."/>
            <person name="Santos-Martinez M.L."/>
            <person name="Koretke K.K."/>
            <person name="Volker C."/>
            <person name="Mewes H.W."/>
            <person name="Frishman D."/>
            <person name="Stocker S."/>
            <person name="Lupas A.N."/>
            <person name="Baumeister W."/>
        </authorList>
    </citation>
    <scope>NUCLEOTIDE SEQUENCE [LARGE SCALE GENOMIC DNA]</scope>
    <source>
        <strain evidence="2">ATCC 25905 / DSM 1728 / JCM 9062 / NBRC 15155 / AMRC-C165</strain>
    </source>
</reference>
<dbReference type="Pfam" id="PF15514">
    <property type="entry name" value="ThaI"/>
    <property type="match status" value="1"/>
</dbReference>
<gene>
    <name evidence="1" type="ordered locus">Ta0828</name>
</gene>
<evidence type="ECO:0000313" key="2">
    <source>
        <dbReference type="Proteomes" id="UP000001024"/>
    </source>
</evidence>
<reference evidence="3" key="2">
    <citation type="journal article" date="2011" name="Nucleic Acids Res.">
        <title>DNA intercalation without flipping in the specific ThaI-DNA complex.</title>
        <authorList>
            <person name="Firczuk M."/>
            <person name="Wojciechowski M."/>
            <person name="Czapinska H."/>
            <person name="Bochtler M."/>
        </authorList>
    </citation>
    <scope>X-RAY CRYSTALLOGRAPHY (1.30 ANGSTROMS) OF 2-216</scope>
</reference>
<sequence length="216" mass="25219">MNIRDRMNDHLKDLFRDRLIIDKVQRRLPYMFQLAELESSRAGKVGMEVGSLRERIISSLLIYKFGEKNVETDLPITEPEIDVKLFGSPISIKTITGKEPAGVKLIWTVDATKARQFLETWHPRFDLILVHINWSSLGGVYYIPDYVQQRIFDEIGKDKYIKLPKQGTNPRGVEISNEALKEIMTDEETMSIKIEWKKTNVQYNAFKRWVDLWSEG</sequence>
<dbReference type="PaxDb" id="273075-Ta0828"/>
<dbReference type="InterPro" id="IPR038374">
    <property type="entry name" value="ThaI_sf"/>
</dbReference>
<dbReference type="InterPro" id="IPR029128">
    <property type="entry name" value="ThaI"/>
</dbReference>
<dbReference type="HOGENOM" id="CLU_1341721_0_0_2"/>